<name>A0A9D2FTS7_9FIRM</name>
<reference evidence="1" key="2">
    <citation type="submission" date="2021-04" db="EMBL/GenBank/DDBJ databases">
        <authorList>
            <person name="Gilroy R."/>
        </authorList>
    </citation>
    <scope>NUCLEOTIDE SEQUENCE</scope>
    <source>
        <strain evidence="1">1068</strain>
    </source>
</reference>
<dbReference type="Proteomes" id="UP000824056">
    <property type="component" value="Unassembled WGS sequence"/>
</dbReference>
<protein>
    <recommendedName>
        <fullName evidence="3">TFIIB-type domain-containing protein</fullName>
    </recommendedName>
</protein>
<sequence length="67" mass="7418">MSMFADCQDVRNMKTIVEIDCLKCHEKDGIEVFLKDGLTVGDSICDFCGYVIPEGSRLEDSAESPGR</sequence>
<organism evidence="1 2">
    <name type="scientific">Candidatus Blautia pullicola</name>
    <dbReference type="NCBI Taxonomy" id="2838498"/>
    <lineage>
        <taxon>Bacteria</taxon>
        <taxon>Bacillati</taxon>
        <taxon>Bacillota</taxon>
        <taxon>Clostridia</taxon>
        <taxon>Lachnospirales</taxon>
        <taxon>Lachnospiraceae</taxon>
        <taxon>Blautia</taxon>
    </lineage>
</organism>
<proteinExistence type="predicted"/>
<gene>
    <name evidence="1" type="ORF">H9809_10730</name>
</gene>
<comment type="caution">
    <text evidence="1">The sequence shown here is derived from an EMBL/GenBank/DDBJ whole genome shotgun (WGS) entry which is preliminary data.</text>
</comment>
<evidence type="ECO:0000313" key="2">
    <source>
        <dbReference type="Proteomes" id="UP000824056"/>
    </source>
</evidence>
<dbReference type="EMBL" id="DXBG01000252">
    <property type="protein sequence ID" value="HIZ66355.1"/>
    <property type="molecule type" value="Genomic_DNA"/>
</dbReference>
<reference evidence="1" key="1">
    <citation type="journal article" date="2021" name="PeerJ">
        <title>Extensive microbial diversity within the chicken gut microbiome revealed by metagenomics and culture.</title>
        <authorList>
            <person name="Gilroy R."/>
            <person name="Ravi A."/>
            <person name="Getino M."/>
            <person name="Pursley I."/>
            <person name="Horton D.L."/>
            <person name="Alikhan N.F."/>
            <person name="Baker D."/>
            <person name="Gharbi K."/>
            <person name="Hall N."/>
            <person name="Watson M."/>
            <person name="Adriaenssens E.M."/>
            <person name="Foster-Nyarko E."/>
            <person name="Jarju S."/>
            <person name="Secka A."/>
            <person name="Antonio M."/>
            <person name="Oren A."/>
            <person name="Chaudhuri R.R."/>
            <person name="La Ragione R."/>
            <person name="Hildebrand F."/>
            <person name="Pallen M.J."/>
        </authorList>
    </citation>
    <scope>NUCLEOTIDE SEQUENCE</scope>
    <source>
        <strain evidence="1">1068</strain>
    </source>
</reference>
<evidence type="ECO:0008006" key="3">
    <source>
        <dbReference type="Google" id="ProtNLM"/>
    </source>
</evidence>
<dbReference type="AlphaFoldDB" id="A0A9D2FTS7"/>
<evidence type="ECO:0000313" key="1">
    <source>
        <dbReference type="EMBL" id="HIZ66355.1"/>
    </source>
</evidence>
<accession>A0A9D2FTS7</accession>